<evidence type="ECO:0000313" key="1">
    <source>
        <dbReference type="EMBL" id="MBO0342667.1"/>
    </source>
</evidence>
<evidence type="ECO:0008006" key="3">
    <source>
        <dbReference type="Google" id="ProtNLM"/>
    </source>
</evidence>
<protein>
    <recommendedName>
        <fullName evidence="3">VWFA domain-containing protein</fullName>
    </recommendedName>
</protein>
<accession>A0ABS3FIC3</accession>
<dbReference type="PROSITE" id="PS51257">
    <property type="entry name" value="PROKAR_LIPOPROTEIN"/>
    <property type="match status" value="1"/>
</dbReference>
<proteinExistence type="predicted"/>
<dbReference type="Proteomes" id="UP000664807">
    <property type="component" value="Unassembled WGS sequence"/>
</dbReference>
<keyword evidence="2" id="KW-1185">Reference proteome</keyword>
<organism evidence="1 2">
    <name type="scientific">Flagellimonas profundi</name>
    <dbReference type="NCBI Taxonomy" id="2915620"/>
    <lineage>
        <taxon>Bacteria</taxon>
        <taxon>Pseudomonadati</taxon>
        <taxon>Bacteroidota</taxon>
        <taxon>Flavobacteriia</taxon>
        <taxon>Flavobacteriales</taxon>
        <taxon>Flavobacteriaceae</taxon>
        <taxon>Flagellimonas</taxon>
    </lineage>
</organism>
<reference evidence="1 2" key="1">
    <citation type="submission" date="2021-03" db="EMBL/GenBank/DDBJ databases">
        <title>Muricauda lutimaris sp. nov. and Muricauda ruestringensis sp. nov, two marine members of the Flavobacteriaceae isolated from deep sea sediments of Western Pacific.</title>
        <authorList>
            <person name="Zhao S."/>
            <person name="Liu R."/>
        </authorList>
    </citation>
    <scope>NUCLEOTIDE SEQUENCE [LARGE SCALE GENOMIC DNA]</scope>
    <source>
        <strain evidence="1 2">BC31-3-A3</strain>
    </source>
</reference>
<evidence type="ECO:0000313" key="2">
    <source>
        <dbReference type="Proteomes" id="UP000664807"/>
    </source>
</evidence>
<sequence length="1015" mass="114126">MKDSKTIGLSSRREFFQQIMLTSAGLCLFPLLQGCDDGNAIEIPEGSGAPPFKTWEEMLYALQFSPDNYKAKRDRLVQQKDPKAMFDFVRDEFMLLPSDARYFQRTTYGGMYGVEGALRTGMATIREKAEILKNMLIESGFEAKVITEHIEMTEEQAKDILFKRHDVGFYLPVSKRQLKKWRKELGVTEVNGKITEVENVVERGRELAQSLLQKTTPEQRKEDRESKFMLSNNNIPGVTFKNGEEDVYLHLFDPKVEYGKMHPDNKNQNVRDTTKFKEDDFEVTLTVKGTTSFDMRNEKELIKGTFKASELIGNQLKISFLNNLTFEEQASQGIDSISTYTPSIALQDLDKDAEYLQERSVVGEPITLGGEKVFEEVVIFSEVYGEEKQAGNPEQVVSMGVKANPKVFPEVQLELFPKDAEGNLVEGLSAGNFKIEDNGTVVRGMLRKNIIAPKILLIFDTSGSMPREYRGTGIKSFLDQMQQNIREIYPSARIELMATGSNVYTTHLKAAQTSNDLVLYATDGHNNDKYLPQFKEIYESGPPIIYLNVYDHKKYYDSLRENIDITEIPASDQEAVIEQTKNILGQLELAPYLFTYNALNREGNHQVEVSLTKTSHTAQDDYQFPEVAETAVGKRLVGLYLYVKIGNQRENRRVLAGFDKALEYYAQPTKKMVQEVHEALLGSMTIAFEKAGATTSVRLSEYLQTLLSTRNWMEPYLDGNSREAVAKLQEGFFDYPAPLLSMMQPIEESVNENSATYVEGLRVGILRFTPALYSEESKVSFDYLRTAQYRTLTRNGKNWFAANAEKTAQLALLEAANFPQSTYSELDALPLKYSQAADIRETISQDFLGDDYNYFREYIHRGGDYNFFDAQAKKKAFWNIDGNYGELFGVLPDMTGGGGESVQLQLEHLQSVVDEYQKVVAALGNMMIVTGGGMALGIVAAYSVTLVKLYAYASEAIILMDASNLDDQVVHAMQGLACSVYKEITYSSLGPVGSGMAGVENLIAMMGGDFSFVSC</sequence>
<dbReference type="RefSeq" id="WP_207029653.1">
    <property type="nucleotide sequence ID" value="NZ_JAFLNM010000003.1"/>
</dbReference>
<comment type="caution">
    <text evidence="1">The sequence shown here is derived from an EMBL/GenBank/DDBJ whole genome shotgun (WGS) entry which is preliminary data.</text>
</comment>
<dbReference type="EMBL" id="JAFLNM010000003">
    <property type="protein sequence ID" value="MBO0342667.1"/>
    <property type="molecule type" value="Genomic_DNA"/>
</dbReference>
<name>A0ABS3FIC3_9FLAO</name>
<gene>
    <name evidence="1" type="ORF">J0654_13490</name>
</gene>